<protein>
    <recommendedName>
        <fullName evidence="4">Nitrogen regulatory protein P-II</fullName>
    </recommendedName>
</protein>
<evidence type="ECO:0000313" key="2">
    <source>
        <dbReference type="EMBL" id="BCS95706.1"/>
    </source>
</evidence>
<dbReference type="SUPFAM" id="SSF54913">
    <property type="entry name" value="GlnB-like"/>
    <property type="match status" value="1"/>
</dbReference>
<dbReference type="RefSeq" id="WP_236891998.1">
    <property type="nucleotide sequence ID" value="NZ_AP024488.1"/>
</dbReference>
<dbReference type="InterPro" id="IPR011322">
    <property type="entry name" value="N-reg_PII-like_a/b"/>
</dbReference>
<feature type="region of interest" description="Disordered" evidence="1">
    <location>
        <begin position="101"/>
        <end position="124"/>
    </location>
</feature>
<proteinExistence type="predicted"/>
<dbReference type="InterPro" id="IPR002187">
    <property type="entry name" value="N-reg_PII"/>
</dbReference>
<dbReference type="InterPro" id="IPR015867">
    <property type="entry name" value="N-reg_PII/ATP_PRibTrfase_C"/>
</dbReference>
<reference evidence="2 3" key="1">
    <citation type="submission" date="2021-02" db="EMBL/GenBank/DDBJ databases">
        <title>Complete genome of Desulfoluna sp. strain ASN36.</title>
        <authorList>
            <person name="Takahashi A."/>
            <person name="Kojima H."/>
            <person name="Fukui M."/>
        </authorList>
    </citation>
    <scope>NUCLEOTIDE SEQUENCE [LARGE SCALE GENOMIC DNA]</scope>
    <source>
        <strain evidence="2 3">ASN36</strain>
    </source>
</reference>
<evidence type="ECO:0000313" key="3">
    <source>
        <dbReference type="Proteomes" id="UP001320148"/>
    </source>
</evidence>
<dbReference type="EMBL" id="AP024488">
    <property type="protein sequence ID" value="BCS95706.1"/>
    <property type="molecule type" value="Genomic_DNA"/>
</dbReference>
<gene>
    <name evidence="2" type="ORF">DSLASN_13380</name>
</gene>
<dbReference type="PRINTS" id="PR00340">
    <property type="entry name" value="PIIGLNB"/>
</dbReference>
<organism evidence="2 3">
    <name type="scientific">Desulfoluna limicola</name>
    <dbReference type="NCBI Taxonomy" id="2810562"/>
    <lineage>
        <taxon>Bacteria</taxon>
        <taxon>Pseudomonadati</taxon>
        <taxon>Thermodesulfobacteriota</taxon>
        <taxon>Desulfobacteria</taxon>
        <taxon>Desulfobacterales</taxon>
        <taxon>Desulfolunaceae</taxon>
        <taxon>Desulfoluna</taxon>
    </lineage>
</organism>
<dbReference type="Gene3D" id="3.30.70.120">
    <property type="match status" value="1"/>
</dbReference>
<dbReference type="PANTHER" id="PTHR30115:SF11">
    <property type="entry name" value="NITROGEN REGULATORY PROTEIN P-II HOMOLOG"/>
    <property type="match status" value="1"/>
</dbReference>
<dbReference type="Pfam" id="PF00543">
    <property type="entry name" value="P-II"/>
    <property type="match status" value="1"/>
</dbReference>
<keyword evidence="3" id="KW-1185">Reference proteome</keyword>
<evidence type="ECO:0008006" key="4">
    <source>
        <dbReference type="Google" id="ProtNLM"/>
    </source>
</evidence>
<dbReference type="PROSITE" id="PS51343">
    <property type="entry name" value="PII_GLNB_DOM"/>
    <property type="match status" value="1"/>
</dbReference>
<dbReference type="PANTHER" id="PTHR30115">
    <property type="entry name" value="NITROGEN REGULATORY PROTEIN P-II"/>
    <property type="match status" value="1"/>
</dbReference>
<dbReference type="SMART" id="SM00938">
    <property type="entry name" value="P-II"/>
    <property type="match status" value="1"/>
</dbReference>
<sequence length="124" mass="13724">MQKVEAMIKPSRLEEIKRALSEIGINGMTVNQETGDQRHRSYTGMTRETGLQEEVIPQIKIDIIVESSLVEPVLSVIAEHATAFPFVFLNVFGCVSSSQSVTTTETSVNRDPALPRTWPPEPAL</sequence>
<accession>A0ABM7PF63</accession>
<name>A0ABM7PF63_9BACT</name>
<evidence type="ECO:0000256" key="1">
    <source>
        <dbReference type="SAM" id="MobiDB-lite"/>
    </source>
</evidence>
<dbReference type="Proteomes" id="UP001320148">
    <property type="component" value="Chromosome"/>
</dbReference>